<reference evidence="2 3" key="1">
    <citation type="journal article" date="2019" name="Commun. Biol.">
        <title>The bagworm genome reveals a unique fibroin gene that provides high tensile strength.</title>
        <authorList>
            <person name="Kono N."/>
            <person name="Nakamura H."/>
            <person name="Ohtoshi R."/>
            <person name="Tomita M."/>
            <person name="Numata K."/>
            <person name="Arakawa K."/>
        </authorList>
    </citation>
    <scope>NUCLEOTIDE SEQUENCE [LARGE SCALE GENOMIC DNA]</scope>
</reference>
<name>A0A4C1TFB4_EUMVA</name>
<gene>
    <name evidence="2" type="ORF">EVAR_6437_1</name>
</gene>
<feature type="region of interest" description="Disordered" evidence="1">
    <location>
        <begin position="1"/>
        <end position="32"/>
    </location>
</feature>
<evidence type="ECO:0000313" key="3">
    <source>
        <dbReference type="Proteomes" id="UP000299102"/>
    </source>
</evidence>
<keyword evidence="3" id="KW-1185">Reference proteome</keyword>
<comment type="caution">
    <text evidence="2">The sequence shown here is derived from an EMBL/GenBank/DDBJ whole genome shotgun (WGS) entry which is preliminary data.</text>
</comment>
<protein>
    <submittedName>
        <fullName evidence="2">Uncharacterized protein</fullName>
    </submittedName>
</protein>
<sequence>MHKHELLPPLPKFLDGLKKSKPPAGETLGSTPTTDELINELLTYVILLRSVPQRAGQAVGRGHYNLATSRAVGGLHLAIDKHGGSKE</sequence>
<dbReference type="EMBL" id="BGZK01000050">
    <property type="protein sequence ID" value="GBP12270.1"/>
    <property type="molecule type" value="Genomic_DNA"/>
</dbReference>
<evidence type="ECO:0000256" key="1">
    <source>
        <dbReference type="SAM" id="MobiDB-lite"/>
    </source>
</evidence>
<dbReference type="Proteomes" id="UP000299102">
    <property type="component" value="Unassembled WGS sequence"/>
</dbReference>
<evidence type="ECO:0000313" key="2">
    <source>
        <dbReference type="EMBL" id="GBP12270.1"/>
    </source>
</evidence>
<proteinExistence type="predicted"/>
<dbReference type="AlphaFoldDB" id="A0A4C1TFB4"/>
<accession>A0A4C1TFB4</accession>
<organism evidence="2 3">
    <name type="scientific">Eumeta variegata</name>
    <name type="common">Bagworm moth</name>
    <name type="synonym">Eumeta japonica</name>
    <dbReference type="NCBI Taxonomy" id="151549"/>
    <lineage>
        <taxon>Eukaryota</taxon>
        <taxon>Metazoa</taxon>
        <taxon>Ecdysozoa</taxon>
        <taxon>Arthropoda</taxon>
        <taxon>Hexapoda</taxon>
        <taxon>Insecta</taxon>
        <taxon>Pterygota</taxon>
        <taxon>Neoptera</taxon>
        <taxon>Endopterygota</taxon>
        <taxon>Lepidoptera</taxon>
        <taxon>Glossata</taxon>
        <taxon>Ditrysia</taxon>
        <taxon>Tineoidea</taxon>
        <taxon>Psychidae</taxon>
        <taxon>Oiketicinae</taxon>
        <taxon>Eumeta</taxon>
    </lineage>
</organism>